<accession>A0A816KKB1</accession>
<dbReference type="AlphaFoldDB" id="A0A816KKB1"/>
<gene>
    <name evidence="2" type="ORF">DARMORV10_C02P54020.1</name>
</gene>
<keyword evidence="1" id="KW-0812">Transmembrane</keyword>
<evidence type="ECO:0000256" key="1">
    <source>
        <dbReference type="SAM" id="Phobius"/>
    </source>
</evidence>
<organism evidence="2">
    <name type="scientific">Brassica napus</name>
    <name type="common">Rape</name>
    <dbReference type="NCBI Taxonomy" id="3708"/>
    <lineage>
        <taxon>Eukaryota</taxon>
        <taxon>Viridiplantae</taxon>
        <taxon>Streptophyta</taxon>
        <taxon>Embryophyta</taxon>
        <taxon>Tracheophyta</taxon>
        <taxon>Spermatophyta</taxon>
        <taxon>Magnoliopsida</taxon>
        <taxon>eudicotyledons</taxon>
        <taxon>Gunneridae</taxon>
        <taxon>Pentapetalae</taxon>
        <taxon>rosids</taxon>
        <taxon>malvids</taxon>
        <taxon>Brassicales</taxon>
        <taxon>Brassicaceae</taxon>
        <taxon>Brassiceae</taxon>
        <taxon>Brassica</taxon>
    </lineage>
</organism>
<dbReference type="Proteomes" id="UP001295469">
    <property type="component" value="Chromosome C02"/>
</dbReference>
<keyword evidence="1" id="KW-0472">Membrane</keyword>
<dbReference type="EMBL" id="HG994366">
    <property type="protein sequence ID" value="CAF1920323.1"/>
    <property type="molecule type" value="Genomic_DNA"/>
</dbReference>
<sequence length="152" mass="16918">MVVKSPDWRSVMARGELFLCLKVKDGSFLVDEVVCSVDSPVKVQLKKGTVLDVCFVMDCCRGFVKVFVVIVNGWFRCGFLLLMKKFLLVMKKFLPSVLACLVHSKIPASHMITDQIDSVLKAVVAQFNADQLLTESPHQHLYVTLLSSVPGT</sequence>
<reference evidence="2" key="1">
    <citation type="submission" date="2021-01" db="EMBL/GenBank/DDBJ databases">
        <authorList>
            <consortium name="Genoscope - CEA"/>
            <person name="William W."/>
        </authorList>
    </citation>
    <scope>NUCLEOTIDE SEQUENCE</scope>
</reference>
<feature type="transmembrane region" description="Helical" evidence="1">
    <location>
        <begin position="62"/>
        <end position="82"/>
    </location>
</feature>
<evidence type="ECO:0000313" key="2">
    <source>
        <dbReference type="EMBL" id="CAF1920323.1"/>
    </source>
</evidence>
<protein>
    <submittedName>
        <fullName evidence="2">(rape) hypothetical protein</fullName>
    </submittedName>
</protein>
<proteinExistence type="predicted"/>
<keyword evidence="1" id="KW-1133">Transmembrane helix</keyword>
<name>A0A816KKB1_BRANA</name>